<dbReference type="EMBL" id="MU825397">
    <property type="protein sequence ID" value="KAJ7393928.1"/>
    <property type="molecule type" value="Genomic_DNA"/>
</dbReference>
<dbReference type="PANTHER" id="PTHR12112">
    <property type="entry name" value="BNIP - RELATED"/>
    <property type="match status" value="1"/>
</dbReference>
<evidence type="ECO:0000313" key="1">
    <source>
        <dbReference type="EMBL" id="KAJ7393928.1"/>
    </source>
</evidence>
<gene>
    <name evidence="1" type="ORF">OS493_003597</name>
</gene>
<sequence>MEAFLKHSKDCVGNLSQFTEVHVVLGNEACDLDSMVSSLVYAFSIYEKTRLLSVPVKPTAVIPVFNIPKADFCLRTEAVFLFKRFQLDPHYFTFIEDVNLQNLLDTKRLQLILVDHNILAQTQRHMDVAVIEILGRCTCKK</sequence>
<dbReference type="AlphaFoldDB" id="A0A9X0DCP7"/>
<organism evidence="1 2">
    <name type="scientific">Desmophyllum pertusum</name>
    <dbReference type="NCBI Taxonomy" id="174260"/>
    <lineage>
        <taxon>Eukaryota</taxon>
        <taxon>Metazoa</taxon>
        <taxon>Cnidaria</taxon>
        <taxon>Anthozoa</taxon>
        <taxon>Hexacorallia</taxon>
        <taxon>Scleractinia</taxon>
        <taxon>Caryophylliina</taxon>
        <taxon>Caryophylliidae</taxon>
        <taxon>Desmophyllum</taxon>
    </lineage>
</organism>
<dbReference type="Gene3D" id="3.90.1640.10">
    <property type="entry name" value="inorganic pyrophosphatase (n-terminal core)"/>
    <property type="match status" value="1"/>
</dbReference>
<dbReference type="GO" id="GO:0004309">
    <property type="term" value="F:exopolyphosphatase activity"/>
    <property type="evidence" value="ECO:0007669"/>
    <property type="project" value="TreeGrafter"/>
</dbReference>
<protein>
    <submittedName>
        <fullName evidence="1">Uncharacterized protein</fullName>
    </submittedName>
</protein>
<dbReference type="PANTHER" id="PTHR12112:SF39">
    <property type="entry name" value="EG:152A3.5 PROTEIN (FBGN0003116_PN PROTEIN)"/>
    <property type="match status" value="1"/>
</dbReference>
<dbReference type="SUPFAM" id="SSF64182">
    <property type="entry name" value="DHH phosphoesterases"/>
    <property type="match status" value="1"/>
</dbReference>
<evidence type="ECO:0000313" key="2">
    <source>
        <dbReference type="Proteomes" id="UP001163046"/>
    </source>
</evidence>
<accession>A0A9X0DCP7</accession>
<dbReference type="GO" id="GO:0005737">
    <property type="term" value="C:cytoplasm"/>
    <property type="evidence" value="ECO:0007669"/>
    <property type="project" value="TreeGrafter"/>
</dbReference>
<dbReference type="Proteomes" id="UP001163046">
    <property type="component" value="Unassembled WGS sequence"/>
</dbReference>
<name>A0A9X0DCP7_9CNID</name>
<proteinExistence type="predicted"/>
<keyword evidence="2" id="KW-1185">Reference proteome</keyword>
<dbReference type="OrthoDB" id="374045at2759"/>
<dbReference type="InterPro" id="IPR038763">
    <property type="entry name" value="DHH_sf"/>
</dbReference>
<reference evidence="1" key="1">
    <citation type="submission" date="2023-01" db="EMBL/GenBank/DDBJ databases">
        <title>Genome assembly of the deep-sea coral Lophelia pertusa.</title>
        <authorList>
            <person name="Herrera S."/>
            <person name="Cordes E."/>
        </authorList>
    </citation>
    <scope>NUCLEOTIDE SEQUENCE</scope>
    <source>
        <strain evidence="1">USNM1676648</strain>
        <tissue evidence="1">Polyp</tissue>
    </source>
</reference>
<comment type="caution">
    <text evidence="1">The sequence shown here is derived from an EMBL/GenBank/DDBJ whole genome shotgun (WGS) entry which is preliminary data.</text>
</comment>